<dbReference type="RefSeq" id="XP_011130123.1">
    <property type="nucleotide sequence ID" value="XM_011131821.1"/>
</dbReference>
<gene>
    <name evidence="1" type="ORF">GNI_065210</name>
</gene>
<organism evidence="1 2">
    <name type="scientific">Gregarina niphandrodes</name>
    <name type="common">Septate eugregarine</name>
    <dbReference type="NCBI Taxonomy" id="110365"/>
    <lineage>
        <taxon>Eukaryota</taxon>
        <taxon>Sar</taxon>
        <taxon>Alveolata</taxon>
        <taxon>Apicomplexa</taxon>
        <taxon>Conoidasida</taxon>
        <taxon>Gregarinasina</taxon>
        <taxon>Eugregarinorida</taxon>
        <taxon>Gregarinidae</taxon>
        <taxon>Gregarina</taxon>
    </lineage>
</organism>
<dbReference type="VEuPathDB" id="CryptoDB:GNI_065210"/>
<keyword evidence="2" id="KW-1185">Reference proteome</keyword>
<name>A0A023B7V6_GRENI</name>
<accession>A0A023B7V6</accession>
<dbReference type="EMBL" id="AFNH02000490">
    <property type="protein sequence ID" value="EZG67974.1"/>
    <property type="molecule type" value="Genomic_DNA"/>
</dbReference>
<protein>
    <submittedName>
        <fullName evidence="1">Uncharacterized protein</fullName>
    </submittedName>
</protein>
<dbReference type="AlphaFoldDB" id="A0A023B7V6"/>
<sequence>MKSISSQVSRGFDLNVAERAGYVDMDTGNLVGDGCCFYELVTAVVGSAQDVRDGIGHPLELVVAIPKFMYDREKDEVSSYRWFDAPNRMQLKGNSVVNWKAGIHVWTTFVESATDRILRDRLFLLDPQKVSKIQSDLMNDLAGPYVRAVKEHRKIKNCQRKPLSIKFTSRQKIDVECFWNGSQTMTQTLALTTPPSTTTSSLTTVKEEQWSAIDMVPPYSEDNERFLFGIRGTSKSDLRYRGQRRRRSSNGSG</sequence>
<evidence type="ECO:0000313" key="2">
    <source>
        <dbReference type="Proteomes" id="UP000019763"/>
    </source>
</evidence>
<proteinExistence type="predicted"/>
<dbReference type="Proteomes" id="UP000019763">
    <property type="component" value="Unassembled WGS sequence"/>
</dbReference>
<comment type="caution">
    <text evidence="1">The sequence shown here is derived from an EMBL/GenBank/DDBJ whole genome shotgun (WGS) entry which is preliminary data.</text>
</comment>
<evidence type="ECO:0000313" key="1">
    <source>
        <dbReference type="EMBL" id="EZG67974.1"/>
    </source>
</evidence>
<dbReference type="GeneID" id="22912407"/>
<reference evidence="1" key="1">
    <citation type="submission" date="2013-12" db="EMBL/GenBank/DDBJ databases">
        <authorList>
            <person name="Omoto C.K."/>
            <person name="Sibley D."/>
            <person name="Venepally P."/>
            <person name="Hadjithomas M."/>
            <person name="Karamycheva S."/>
            <person name="Brunk B."/>
            <person name="Roos D."/>
            <person name="Caler E."/>
            <person name="Lorenzi H."/>
        </authorList>
    </citation>
    <scope>NUCLEOTIDE SEQUENCE</scope>
</reference>